<keyword evidence="6 13" id="KW-0413">Isomerase</keyword>
<evidence type="ECO:0000256" key="10">
    <source>
        <dbReference type="PIRSR" id="PIRSR036894-2"/>
    </source>
</evidence>
<accession>A0A6L5YHU8</accession>
<feature type="binding site" evidence="9">
    <location>
        <position position="116"/>
    </location>
    <ligand>
        <name>Zn(2+)</name>
        <dbReference type="ChEBI" id="CHEBI:29105"/>
    </ligand>
</feature>
<evidence type="ECO:0000313" key="13">
    <source>
        <dbReference type="EMBL" id="MST57468.1"/>
    </source>
</evidence>
<proteinExistence type="inferred from homology"/>
<dbReference type="Pfam" id="PF20511">
    <property type="entry name" value="PMI_typeI_cat"/>
    <property type="match status" value="1"/>
</dbReference>
<dbReference type="SUPFAM" id="SSF51182">
    <property type="entry name" value="RmlC-like cupins"/>
    <property type="match status" value="1"/>
</dbReference>
<keyword evidence="5 9" id="KW-0862">Zinc</keyword>
<comment type="caution">
    <text evidence="13">The sequence shown here is derived from an EMBL/GenBank/DDBJ whole genome shotgun (WGS) entry which is preliminary data.</text>
</comment>
<dbReference type="GO" id="GO:0004476">
    <property type="term" value="F:mannose-6-phosphate isomerase activity"/>
    <property type="evidence" value="ECO:0007669"/>
    <property type="project" value="UniProtKB-EC"/>
</dbReference>
<evidence type="ECO:0000256" key="6">
    <source>
        <dbReference type="ARBA" id="ARBA00023235"/>
    </source>
</evidence>
<feature type="binding site" evidence="9">
    <location>
        <position position="173"/>
    </location>
    <ligand>
        <name>Zn(2+)</name>
        <dbReference type="ChEBI" id="CHEBI:29105"/>
    </ligand>
</feature>
<keyword evidence="14" id="KW-1185">Reference proteome</keyword>
<organism evidence="13 14">
    <name type="scientific">Waltera intestinalis</name>
    <dbReference type="NCBI Taxonomy" id="2606635"/>
    <lineage>
        <taxon>Bacteria</taxon>
        <taxon>Bacillati</taxon>
        <taxon>Bacillota</taxon>
        <taxon>Clostridia</taxon>
        <taxon>Lachnospirales</taxon>
        <taxon>Lachnospiraceae</taxon>
        <taxon>Waltera</taxon>
    </lineage>
</organism>
<dbReference type="GO" id="GO:0005975">
    <property type="term" value="P:carbohydrate metabolic process"/>
    <property type="evidence" value="ECO:0007669"/>
    <property type="project" value="InterPro"/>
</dbReference>
<dbReference type="PIRSF" id="PIRSF036894">
    <property type="entry name" value="PMI_Firm_short"/>
    <property type="match status" value="1"/>
</dbReference>
<evidence type="ECO:0000259" key="12">
    <source>
        <dbReference type="Pfam" id="PF21621"/>
    </source>
</evidence>
<dbReference type="GO" id="GO:0008270">
    <property type="term" value="F:zinc ion binding"/>
    <property type="evidence" value="ECO:0007669"/>
    <property type="project" value="InterPro"/>
</dbReference>
<dbReference type="EC" id="5.3.1.8" evidence="3"/>
<dbReference type="InterPro" id="IPR051804">
    <property type="entry name" value="Carb_Metab_Reg_Kinase/Isom"/>
</dbReference>
<evidence type="ECO:0000259" key="11">
    <source>
        <dbReference type="Pfam" id="PF20511"/>
    </source>
</evidence>
<keyword evidence="4 9" id="KW-0479">Metal-binding</keyword>
<dbReference type="InterPro" id="IPR014710">
    <property type="entry name" value="RmlC-like_jellyroll"/>
</dbReference>
<dbReference type="InterPro" id="IPR001250">
    <property type="entry name" value="Man6P_Isoase-1"/>
</dbReference>
<dbReference type="CDD" id="cd07010">
    <property type="entry name" value="cupin_PMI_type_I_N_bac"/>
    <property type="match status" value="1"/>
</dbReference>
<feature type="domain" description="Phosphomannose isomerase type I catalytic" evidence="11">
    <location>
        <begin position="8"/>
        <end position="106"/>
    </location>
</feature>
<feature type="domain" description="Mannose-6-phosphate isomerase cupin" evidence="12">
    <location>
        <begin position="239"/>
        <end position="310"/>
    </location>
</feature>
<dbReference type="Gene3D" id="2.60.120.10">
    <property type="entry name" value="Jelly Rolls"/>
    <property type="match status" value="2"/>
</dbReference>
<feature type="binding site" evidence="9">
    <location>
        <position position="98"/>
    </location>
    <ligand>
        <name>Zn(2+)</name>
        <dbReference type="ChEBI" id="CHEBI:29105"/>
    </ligand>
</feature>
<dbReference type="PANTHER" id="PTHR42742:SF3">
    <property type="entry name" value="FRUCTOKINASE"/>
    <property type="match status" value="1"/>
</dbReference>
<evidence type="ECO:0000313" key="14">
    <source>
        <dbReference type="Proteomes" id="UP000476055"/>
    </source>
</evidence>
<reference evidence="13 14" key="1">
    <citation type="submission" date="2019-08" db="EMBL/GenBank/DDBJ databases">
        <title>In-depth cultivation of the pig gut microbiome towards novel bacterial diversity and tailored functional studies.</title>
        <authorList>
            <person name="Wylensek D."/>
            <person name="Hitch T.C.A."/>
            <person name="Clavel T."/>
        </authorList>
    </citation>
    <scope>NUCLEOTIDE SEQUENCE [LARGE SCALE GENOMIC DNA]</scope>
    <source>
        <strain evidence="13 14">WCA3-601-WT-6H</strain>
    </source>
</reference>
<evidence type="ECO:0000256" key="4">
    <source>
        <dbReference type="ARBA" id="ARBA00022723"/>
    </source>
</evidence>
<name>A0A6L5YHU8_9FIRM</name>
<dbReference type="InterPro" id="IPR011051">
    <property type="entry name" value="RmlC_Cupin_sf"/>
</dbReference>
<dbReference type="RefSeq" id="WP_154495459.1">
    <property type="nucleotide sequence ID" value="NZ_VUMU01000003.1"/>
</dbReference>
<dbReference type="Proteomes" id="UP000476055">
    <property type="component" value="Unassembled WGS sequence"/>
</dbReference>
<comment type="similarity">
    <text evidence="2">Belongs to the mannose-6-phosphate isomerase type 1 family.</text>
</comment>
<dbReference type="Pfam" id="PF21621">
    <property type="entry name" value="MPI_cupin_dom"/>
    <property type="match status" value="1"/>
</dbReference>
<dbReference type="InterPro" id="IPR014628">
    <property type="entry name" value="Man6P_isomerase_Firm_short"/>
</dbReference>
<protein>
    <recommendedName>
        <fullName evidence="3">mannose-6-phosphate isomerase</fullName>
        <ecNumber evidence="3">5.3.1.8</ecNumber>
    </recommendedName>
    <alternativeName>
        <fullName evidence="7">Phosphohexomutase</fullName>
    </alternativeName>
    <alternativeName>
        <fullName evidence="8">Phosphomannose isomerase</fullName>
    </alternativeName>
</protein>
<evidence type="ECO:0000256" key="3">
    <source>
        <dbReference type="ARBA" id="ARBA00011956"/>
    </source>
</evidence>
<dbReference type="EMBL" id="VUMU01000003">
    <property type="protein sequence ID" value="MST57468.1"/>
    <property type="molecule type" value="Genomic_DNA"/>
</dbReference>
<evidence type="ECO:0000256" key="5">
    <source>
        <dbReference type="ARBA" id="ARBA00022833"/>
    </source>
</evidence>
<feature type="active site" evidence="10">
    <location>
        <position position="193"/>
    </location>
</feature>
<evidence type="ECO:0000256" key="8">
    <source>
        <dbReference type="ARBA" id="ARBA00030762"/>
    </source>
</evidence>
<evidence type="ECO:0000256" key="1">
    <source>
        <dbReference type="ARBA" id="ARBA00000757"/>
    </source>
</evidence>
<comment type="cofactor">
    <cofactor evidence="9">
        <name>Zn(2+)</name>
        <dbReference type="ChEBI" id="CHEBI:29105"/>
    </cofactor>
    <text evidence="9">Binds 1 zinc ion per subunit.</text>
</comment>
<dbReference type="PANTHER" id="PTHR42742">
    <property type="entry name" value="TRANSCRIPTIONAL REPRESSOR MPRA"/>
    <property type="match status" value="1"/>
</dbReference>
<evidence type="ECO:0000256" key="2">
    <source>
        <dbReference type="ARBA" id="ARBA00010772"/>
    </source>
</evidence>
<dbReference type="AlphaFoldDB" id="A0A6L5YHU8"/>
<comment type="catalytic activity">
    <reaction evidence="1">
        <text>D-mannose 6-phosphate = D-fructose 6-phosphate</text>
        <dbReference type="Rhea" id="RHEA:12356"/>
        <dbReference type="ChEBI" id="CHEBI:58735"/>
        <dbReference type="ChEBI" id="CHEBI:61527"/>
        <dbReference type="EC" id="5.3.1.8"/>
    </reaction>
</comment>
<dbReference type="NCBIfam" id="TIGR00218">
    <property type="entry name" value="manA"/>
    <property type="match status" value="1"/>
</dbReference>
<dbReference type="InterPro" id="IPR046457">
    <property type="entry name" value="PMI_typeI_cat"/>
</dbReference>
<evidence type="ECO:0000256" key="9">
    <source>
        <dbReference type="PIRSR" id="PIRSR036894-1"/>
    </source>
</evidence>
<dbReference type="InterPro" id="IPR049071">
    <property type="entry name" value="MPI_cupin_dom"/>
</dbReference>
<evidence type="ECO:0000256" key="7">
    <source>
        <dbReference type="ARBA" id="ARBA00029741"/>
    </source>
</evidence>
<sequence length="311" mass="35049">MNKDIIFLNPVCTHNIWGGTRLNREFGYPIEGDDIGECWGISAHPSGDGTVRNGAFQGMKLSELWEKHPELFGDAGMDRFPLLVKIIDAKDDLSIQVHPDDAYAKVHENGSLGKTECWFILDCKENATLVAGHNAKTKEELEQMIHEGRWKEFIREIPIKPGDFIQIDPGTVHAIKGGTLLLETQQSSDITYRVYDYDRLSNGKSRQLHIAQSIDVITVPAKSVDNSVVHTEKKDDAIQQLIRCPYYTVYRIDVEHRVETWQDKPFILMSVVEGEGTLNGTHLKKGDHLILPDGYGKVELQGRMQIIASTI</sequence>
<gene>
    <name evidence="13" type="primary">manA</name>
    <name evidence="13" type="ORF">FYJ59_04290</name>
</gene>